<evidence type="ECO:0000313" key="1">
    <source>
        <dbReference type="EMBL" id="CAI6347282.1"/>
    </source>
</evidence>
<accession>A0AAV0VWQ9</accession>
<evidence type="ECO:0000313" key="2">
    <source>
        <dbReference type="Proteomes" id="UP001160148"/>
    </source>
</evidence>
<keyword evidence="2" id="KW-1185">Reference proteome</keyword>
<organism evidence="1 2">
    <name type="scientific">Macrosiphum euphorbiae</name>
    <name type="common">potato aphid</name>
    <dbReference type="NCBI Taxonomy" id="13131"/>
    <lineage>
        <taxon>Eukaryota</taxon>
        <taxon>Metazoa</taxon>
        <taxon>Ecdysozoa</taxon>
        <taxon>Arthropoda</taxon>
        <taxon>Hexapoda</taxon>
        <taxon>Insecta</taxon>
        <taxon>Pterygota</taxon>
        <taxon>Neoptera</taxon>
        <taxon>Paraneoptera</taxon>
        <taxon>Hemiptera</taxon>
        <taxon>Sternorrhyncha</taxon>
        <taxon>Aphidomorpha</taxon>
        <taxon>Aphidoidea</taxon>
        <taxon>Aphididae</taxon>
        <taxon>Macrosiphini</taxon>
        <taxon>Macrosiphum</taxon>
    </lineage>
</organism>
<sequence>MVKAGKVLTTFYPKMLHLTCLAHRFHRVAETVRAQFPLVDSLIATIKKVFLKAPSRVLKLKELYPNLCHPPEPIITRWGTWLAAVKYYSNNFEKIKDVISNLDSDNAIYYAK</sequence>
<dbReference type="AlphaFoldDB" id="A0AAV0VWQ9"/>
<reference evidence="1 2" key="1">
    <citation type="submission" date="2023-01" db="EMBL/GenBank/DDBJ databases">
        <authorList>
            <person name="Whitehead M."/>
        </authorList>
    </citation>
    <scope>NUCLEOTIDE SEQUENCE [LARGE SCALE GENOMIC DNA]</scope>
</reference>
<dbReference type="Proteomes" id="UP001160148">
    <property type="component" value="Unassembled WGS sequence"/>
</dbReference>
<dbReference type="SUPFAM" id="SSF53098">
    <property type="entry name" value="Ribonuclease H-like"/>
    <property type="match status" value="1"/>
</dbReference>
<protein>
    <recommendedName>
        <fullName evidence="3">DUF659 domain-containing protein</fullName>
    </recommendedName>
</protein>
<proteinExistence type="predicted"/>
<gene>
    <name evidence="1" type="ORF">MEUPH1_LOCUS4088</name>
</gene>
<dbReference type="EMBL" id="CARXXK010000001">
    <property type="protein sequence ID" value="CAI6347282.1"/>
    <property type="molecule type" value="Genomic_DNA"/>
</dbReference>
<name>A0AAV0VWQ9_9HEMI</name>
<comment type="caution">
    <text evidence="1">The sequence shown here is derived from an EMBL/GenBank/DDBJ whole genome shotgun (WGS) entry which is preliminary data.</text>
</comment>
<evidence type="ECO:0008006" key="3">
    <source>
        <dbReference type="Google" id="ProtNLM"/>
    </source>
</evidence>
<dbReference type="InterPro" id="IPR012337">
    <property type="entry name" value="RNaseH-like_sf"/>
</dbReference>